<dbReference type="OrthoDB" id="9786134at2"/>
<dbReference type="Gene3D" id="2.30.110.10">
    <property type="entry name" value="Electron Transport, Fmn-binding Protein, Chain A"/>
    <property type="match status" value="1"/>
</dbReference>
<sequence length="317" mass="35038">MSHPGNDDKLSPWHAGEVHMQRCAGVADRMGVVGPRVIRRHLIDQHRLFFAELPFIVLGAVDGRGDVWATLRAGTPGFLHSPDPSLLRVEIGRDQTDPADSGMNDGDAIALLGIQLETRRRNRLNGIVRRNRSEAFEVLVQESFGNCPRFITPRNLEFTRDPSITRVGATVELPCLDGASVELILRADTFFVASYVDAERGRRVDVSHRGGRAGFVRIDVNTLTIPDYAGNMFFNTLGNFLANSRAGLVFVDWRSGDLLQMTGRVEVLTACSEGASFEGAERAWRFTPERIVRRADALPLRMSLPVSAVRELADTSS</sequence>
<evidence type="ECO:0000313" key="2">
    <source>
        <dbReference type="Proteomes" id="UP000007730"/>
    </source>
</evidence>
<dbReference type="PANTHER" id="PTHR42815">
    <property type="entry name" value="FAD-BINDING, PUTATIVE (AFU_ORTHOLOGUE AFUA_6G07600)-RELATED"/>
    <property type="match status" value="1"/>
</dbReference>
<dbReference type="eggNOG" id="COG3576">
    <property type="taxonomic scope" value="Bacteria"/>
</dbReference>
<dbReference type="PANTHER" id="PTHR42815:SF2">
    <property type="entry name" value="FAD-BINDING, PUTATIVE (AFU_ORTHOLOGUE AFUA_6G07600)-RELATED"/>
    <property type="match status" value="1"/>
</dbReference>
<evidence type="ECO:0000313" key="1">
    <source>
        <dbReference type="EMBL" id="AEI05984.1"/>
    </source>
</evidence>
<organism evidence="1 2">
    <name type="scientific">Afipia carboxidovorans (strain ATCC 49405 / DSM 1227 / KCTC 32145 / OM5)</name>
    <name type="common">Oligotropha carboxidovorans</name>
    <dbReference type="NCBI Taxonomy" id="504832"/>
    <lineage>
        <taxon>Bacteria</taxon>
        <taxon>Pseudomonadati</taxon>
        <taxon>Pseudomonadota</taxon>
        <taxon>Alphaproteobacteria</taxon>
        <taxon>Hyphomicrobiales</taxon>
        <taxon>Nitrobacteraceae</taxon>
        <taxon>Afipia</taxon>
    </lineage>
</organism>
<dbReference type="KEGG" id="oca:OCAR_6808"/>
<proteinExistence type="predicted"/>
<dbReference type="HOGENOM" id="CLU_054513_0_0_5"/>
<dbReference type="AlphaFoldDB" id="B6JHA9"/>
<dbReference type="KEGG" id="ocg:OCA5_c12680"/>
<dbReference type="Proteomes" id="UP000007730">
    <property type="component" value="Chromosome"/>
</dbReference>
<dbReference type="PATRIC" id="fig|504832.7.peg.1346"/>
<name>B6JHA9_AFIC5</name>
<dbReference type="SUPFAM" id="SSF50475">
    <property type="entry name" value="FMN-binding split barrel"/>
    <property type="match status" value="1"/>
</dbReference>
<dbReference type="STRING" id="504832.OCA5_c12680"/>
<keyword evidence="2" id="KW-1185">Reference proteome</keyword>
<accession>B6JHA9</accession>
<gene>
    <name evidence="1" type="ordered locus">OCA5_c12680</name>
</gene>
<reference evidence="1 2" key="1">
    <citation type="journal article" date="2011" name="J. Bacteriol.">
        <title>Complete genome sequences of the chemolithoautotrophic Oligotropha carboxidovorans strains OM4 and OM5.</title>
        <authorList>
            <person name="Volland S."/>
            <person name="Rachinger M."/>
            <person name="Strittmatter A."/>
            <person name="Daniel R."/>
            <person name="Gottschalk G."/>
            <person name="Meyer O."/>
        </authorList>
    </citation>
    <scope>NUCLEOTIDE SEQUENCE [LARGE SCALE GENOMIC DNA]</scope>
    <source>
        <strain evidence="2">ATCC 49405 / DSM 1227 / KCTC 32145 / OM5</strain>
    </source>
</reference>
<dbReference type="EMBL" id="CP002826">
    <property type="protein sequence ID" value="AEI05984.1"/>
    <property type="molecule type" value="Genomic_DNA"/>
</dbReference>
<dbReference type="RefSeq" id="WP_012563944.1">
    <property type="nucleotide sequence ID" value="NC_011386.1"/>
</dbReference>
<protein>
    <submittedName>
        <fullName evidence="1">Putative oxidoreductase</fullName>
    </submittedName>
</protein>
<dbReference type="InterPro" id="IPR012349">
    <property type="entry name" value="Split_barrel_FMN-bd"/>
</dbReference>